<dbReference type="Proteomes" id="UP000790787">
    <property type="component" value="Chromosome 8"/>
</dbReference>
<dbReference type="OMA" id="IFFDRGH"/>
<evidence type="ECO:0000313" key="9">
    <source>
        <dbReference type="Proteomes" id="UP000790787"/>
    </source>
</evidence>
<name>A0A1S4AN47_TOBAC</name>
<keyword evidence="6 8" id="KW-1133">Transmembrane helix</keyword>
<evidence type="ECO:0000256" key="3">
    <source>
        <dbReference type="ARBA" id="ARBA00011489"/>
    </source>
</evidence>
<dbReference type="KEGG" id="nta:107799443"/>
<evidence type="ECO:0000313" key="10">
    <source>
        <dbReference type="RefSeq" id="XP_016478040.2"/>
    </source>
</evidence>
<dbReference type="RefSeq" id="XP_016478040.1">
    <property type="nucleotide sequence ID" value="XM_016622554.1"/>
</dbReference>
<comment type="subcellular location">
    <subcellularLocation>
        <location evidence="1 8">Cell membrane</location>
        <topology evidence="1 8">Multi-pass membrane protein</topology>
    </subcellularLocation>
</comment>
<dbReference type="GO" id="GO:0005886">
    <property type="term" value="C:plasma membrane"/>
    <property type="evidence" value="ECO:0007669"/>
    <property type="project" value="UniProtKB-SubCell"/>
</dbReference>
<evidence type="ECO:0000256" key="2">
    <source>
        <dbReference type="ARBA" id="ARBA00007651"/>
    </source>
</evidence>
<dbReference type="PANTHER" id="PTHR33573:SF16">
    <property type="entry name" value="CASP-LIKE PROTEIN"/>
    <property type="match status" value="1"/>
</dbReference>
<keyword evidence="5 8" id="KW-0812">Transmembrane</keyword>
<keyword evidence="4 8" id="KW-1003">Cell membrane</keyword>
<evidence type="ECO:0000256" key="8">
    <source>
        <dbReference type="RuleBase" id="RU361233"/>
    </source>
</evidence>
<dbReference type="GeneID" id="107799443"/>
<dbReference type="InterPro" id="IPR006702">
    <property type="entry name" value="CASP_dom"/>
</dbReference>
<comment type="subunit">
    <text evidence="3 8">Homodimer and heterodimers.</text>
</comment>
<evidence type="ECO:0000256" key="6">
    <source>
        <dbReference type="ARBA" id="ARBA00022989"/>
    </source>
</evidence>
<dbReference type="RefSeq" id="XP_016478040.2">
    <property type="nucleotide sequence ID" value="XM_016622554.2"/>
</dbReference>
<accession>A0A1S4AN47</accession>
<protein>
    <recommendedName>
        <fullName evidence="8">CASP-like protein</fullName>
    </recommendedName>
</protein>
<proteinExistence type="inferred from homology"/>
<evidence type="ECO:0000256" key="5">
    <source>
        <dbReference type="ARBA" id="ARBA00022692"/>
    </source>
</evidence>
<evidence type="ECO:0000256" key="4">
    <source>
        <dbReference type="ARBA" id="ARBA00022475"/>
    </source>
</evidence>
<keyword evidence="7 8" id="KW-0472">Membrane</keyword>
<keyword evidence="9" id="KW-1185">Reference proteome</keyword>
<dbReference type="AlphaFoldDB" id="A0A1S4AN47"/>
<evidence type="ECO:0000256" key="7">
    <source>
        <dbReference type="ARBA" id="ARBA00023136"/>
    </source>
</evidence>
<dbReference type="Pfam" id="PF04535">
    <property type="entry name" value="CASP_dom"/>
    <property type="match status" value="1"/>
</dbReference>
<evidence type="ECO:0000256" key="1">
    <source>
        <dbReference type="ARBA" id="ARBA00004651"/>
    </source>
</evidence>
<dbReference type="PANTHER" id="PTHR33573">
    <property type="entry name" value="CASP-LIKE PROTEIN 4A4"/>
    <property type="match status" value="1"/>
</dbReference>
<comment type="similarity">
    <text evidence="2 8">Belongs to the Casparian strip membrane proteins (CASP) family.</text>
</comment>
<gene>
    <name evidence="10" type="primary">LOC107799443</name>
</gene>
<sequence length="196" mass="22004">MLSLPLQMCIDLRVIQRLRKKRRMTTPRAIAILVLRIFSMVLCAASVPLMINNSFTLSGGEKTKYSDIRGYRYVVSAGMGGFLYSFIQLPFAMYYAFTGKKVIKGRFLGMLDFYADKIITFFLASGLGVGFGVSSELKRYINGFVDTIESSGIDTFEELRTESKKFFDRGTLATTPLLAGFTTMAVLTIITSFHRK</sequence>
<organism evidence="9 10">
    <name type="scientific">Nicotiana tabacum</name>
    <name type="common">Common tobacco</name>
    <dbReference type="NCBI Taxonomy" id="4097"/>
    <lineage>
        <taxon>Eukaryota</taxon>
        <taxon>Viridiplantae</taxon>
        <taxon>Streptophyta</taxon>
        <taxon>Embryophyta</taxon>
        <taxon>Tracheophyta</taxon>
        <taxon>Spermatophyta</taxon>
        <taxon>Magnoliopsida</taxon>
        <taxon>eudicotyledons</taxon>
        <taxon>Gunneridae</taxon>
        <taxon>Pentapetalae</taxon>
        <taxon>asterids</taxon>
        <taxon>lamiids</taxon>
        <taxon>Solanales</taxon>
        <taxon>Solanaceae</taxon>
        <taxon>Nicotianoideae</taxon>
        <taxon>Nicotianeae</taxon>
        <taxon>Nicotiana</taxon>
    </lineage>
</organism>
<reference evidence="10" key="2">
    <citation type="submission" date="2025-08" db="UniProtKB">
        <authorList>
            <consortium name="RefSeq"/>
        </authorList>
    </citation>
    <scope>IDENTIFICATION</scope>
    <source>
        <tissue evidence="10">Leaf</tissue>
    </source>
</reference>
<reference evidence="9" key="1">
    <citation type="journal article" date="2014" name="Nat. Commun.">
        <title>The tobacco genome sequence and its comparison with those of tomato and potato.</title>
        <authorList>
            <person name="Sierro N."/>
            <person name="Battey J.N."/>
            <person name="Ouadi S."/>
            <person name="Bakaher N."/>
            <person name="Bovet L."/>
            <person name="Willig A."/>
            <person name="Goepfert S."/>
            <person name="Peitsch M.C."/>
            <person name="Ivanov N.V."/>
        </authorList>
    </citation>
    <scope>NUCLEOTIDE SEQUENCE [LARGE SCALE GENOMIC DNA]</scope>
</reference>
<dbReference type="OrthoDB" id="685197at2759"/>
<dbReference type="PaxDb" id="4097-A0A1S4AN47"/>